<dbReference type="GO" id="GO:0008290">
    <property type="term" value="C:F-actin capping protein complex"/>
    <property type="evidence" value="ECO:0007669"/>
    <property type="project" value="UniProtKB-UniRule"/>
</dbReference>
<reference evidence="3" key="2">
    <citation type="submission" date="2025-09" db="UniProtKB">
        <authorList>
            <consortium name="Ensembl"/>
        </authorList>
    </citation>
    <scope>IDENTIFICATION</scope>
</reference>
<dbReference type="InterPro" id="IPR002189">
    <property type="entry name" value="CapZ_alpha"/>
</dbReference>
<dbReference type="InterPro" id="IPR042489">
    <property type="entry name" value="CapZ_alpha_1"/>
</dbReference>
<evidence type="ECO:0000313" key="4">
    <source>
        <dbReference type="Proteomes" id="UP000694522"/>
    </source>
</evidence>
<protein>
    <recommendedName>
        <fullName evidence="2">F-actin-capping protein subunit alpha</fullName>
    </recommendedName>
</protein>
<dbReference type="Ensembl" id="ENSACOT00000026192.1">
    <property type="protein sequence ID" value="ENSACOP00000025329.1"/>
    <property type="gene ID" value="ENSACOG00000016968.1"/>
</dbReference>
<keyword evidence="4" id="KW-1185">Reference proteome</keyword>
<comment type="similarity">
    <text evidence="2">Belongs to the F-actin-capping protein alpha subunit family.</text>
</comment>
<comment type="subunit">
    <text evidence="2">Heterodimer of an alpha and a beta subunit.</text>
</comment>
<dbReference type="GO" id="GO:0051016">
    <property type="term" value="P:barbed-end actin filament capping"/>
    <property type="evidence" value="ECO:0007669"/>
    <property type="project" value="UniProtKB-UniRule"/>
</dbReference>
<evidence type="ECO:0000256" key="2">
    <source>
        <dbReference type="RuleBase" id="RU365077"/>
    </source>
</evidence>
<dbReference type="Gene3D" id="3.30.1140.60">
    <property type="entry name" value="F-actin capping protein, alpha subunit"/>
    <property type="match status" value="1"/>
</dbReference>
<sequence length="191" mass="21975">MRQDLCKPEKASLICSLLRQSAGEFSQVVRDLSALVQDEQLVRQEAAHIGACHNKSNFTPIKMNRINFEFDHLRWITGKPQLHGVMLDEGELWRETLHKGLKEYVSCRFPVANRCMFKKSLGKRQMLVACIEAHQYHPSNHWNSFVCAYHFIYTRDIPNAVTGTKVDQYTGGINFLFYSAKDISGVTRVVR</sequence>
<dbReference type="PANTHER" id="PTHR10653">
    <property type="entry name" value="F-ACTIN-CAPPING PROTEIN SUBUNIT ALPHA"/>
    <property type="match status" value="1"/>
</dbReference>
<dbReference type="Proteomes" id="UP000694522">
    <property type="component" value="Unplaced"/>
</dbReference>
<dbReference type="GO" id="GO:0030863">
    <property type="term" value="C:cortical cytoskeleton"/>
    <property type="evidence" value="ECO:0007669"/>
    <property type="project" value="TreeGrafter"/>
</dbReference>
<proteinExistence type="inferred from homology"/>
<dbReference type="GO" id="GO:0030036">
    <property type="term" value="P:actin cytoskeleton organization"/>
    <property type="evidence" value="ECO:0007669"/>
    <property type="project" value="TreeGrafter"/>
</dbReference>
<dbReference type="PANTHER" id="PTHR10653:SF6">
    <property type="entry name" value="F-ACTIN-CAPPING PROTEIN SUBUNIT ALPHA-3"/>
    <property type="match status" value="1"/>
</dbReference>
<dbReference type="InterPro" id="IPR042276">
    <property type="entry name" value="CapZ_alpha/beta_2"/>
</dbReference>
<accession>A0A8B9GMV9</accession>
<dbReference type="SUPFAM" id="SSF90096">
    <property type="entry name" value="Subunits of heterodimeric actin filament capping protein Capz"/>
    <property type="match status" value="1"/>
</dbReference>
<dbReference type="Pfam" id="PF01267">
    <property type="entry name" value="F-actin_cap_A"/>
    <property type="match status" value="2"/>
</dbReference>
<dbReference type="AlphaFoldDB" id="A0A8B9GMV9"/>
<evidence type="ECO:0000256" key="1">
    <source>
        <dbReference type="ARBA" id="ARBA00023203"/>
    </source>
</evidence>
<organism evidence="3 4">
    <name type="scientific">Amazona collaria</name>
    <name type="common">yellow-billed parrot</name>
    <dbReference type="NCBI Taxonomy" id="241587"/>
    <lineage>
        <taxon>Eukaryota</taxon>
        <taxon>Metazoa</taxon>
        <taxon>Chordata</taxon>
        <taxon>Craniata</taxon>
        <taxon>Vertebrata</taxon>
        <taxon>Euteleostomi</taxon>
        <taxon>Archelosauria</taxon>
        <taxon>Archosauria</taxon>
        <taxon>Dinosauria</taxon>
        <taxon>Saurischia</taxon>
        <taxon>Theropoda</taxon>
        <taxon>Coelurosauria</taxon>
        <taxon>Aves</taxon>
        <taxon>Neognathae</taxon>
        <taxon>Neoaves</taxon>
        <taxon>Telluraves</taxon>
        <taxon>Australaves</taxon>
        <taxon>Psittaciformes</taxon>
        <taxon>Psittacidae</taxon>
        <taxon>Amazona</taxon>
    </lineage>
</organism>
<dbReference type="GO" id="GO:0051015">
    <property type="term" value="F:actin filament binding"/>
    <property type="evidence" value="ECO:0007669"/>
    <property type="project" value="TreeGrafter"/>
</dbReference>
<reference evidence="3" key="1">
    <citation type="submission" date="2025-08" db="UniProtKB">
        <authorList>
            <consortium name="Ensembl"/>
        </authorList>
    </citation>
    <scope>IDENTIFICATION</scope>
</reference>
<name>A0A8B9GMV9_9PSIT</name>
<keyword evidence="1 2" id="KW-0009">Actin-binding</keyword>
<evidence type="ECO:0000313" key="3">
    <source>
        <dbReference type="Ensembl" id="ENSACOP00000025329.1"/>
    </source>
</evidence>
<dbReference type="Gene3D" id="3.90.1150.210">
    <property type="entry name" value="F-actin capping protein, beta subunit"/>
    <property type="match status" value="1"/>
</dbReference>
<dbReference type="InterPro" id="IPR037282">
    <property type="entry name" value="CapZ_alpha/beta"/>
</dbReference>
<comment type="function">
    <text evidence="2">F-actin-capping proteins bind in a Ca(2+)-independent manner to the fast growing ends of actin filaments (barbed end) thereby blocking the exchange of subunits at these ends. Unlike other capping proteins (such as gelsolin and severin), these proteins do not sever actin filaments.</text>
</comment>
<keyword evidence="2" id="KW-0117">Actin capping</keyword>